<comment type="caution">
    <text evidence="1">The sequence shown here is derived from an EMBL/GenBank/DDBJ whole genome shotgun (WGS) entry which is preliminary data.</text>
</comment>
<proteinExistence type="predicted"/>
<name>K2FZE3_9BACT</name>
<reference evidence="1" key="1">
    <citation type="journal article" date="2012" name="Science">
        <title>Fermentation, hydrogen, and sulfur metabolism in multiple uncultivated bacterial phyla.</title>
        <authorList>
            <person name="Wrighton K.C."/>
            <person name="Thomas B.C."/>
            <person name="Sharon I."/>
            <person name="Miller C.S."/>
            <person name="Castelle C.J."/>
            <person name="VerBerkmoes N.C."/>
            <person name="Wilkins M.J."/>
            <person name="Hettich R.L."/>
            <person name="Lipton M.S."/>
            <person name="Williams K.H."/>
            <person name="Long P.E."/>
            <person name="Banfield J.F."/>
        </authorList>
    </citation>
    <scope>NUCLEOTIDE SEQUENCE [LARGE SCALE GENOMIC DNA]</scope>
</reference>
<gene>
    <name evidence="1" type="ORF">ACD_3C00071G0008</name>
</gene>
<accession>K2FZE3</accession>
<sequence length="219" mass="26612">MLNKDKHRQLLYQILKEIFESDFAKNIAFKWWTACYFLYNLDRFSTDLDFDIISGNEDLDENIIGILKKYWDIKKGNKIILSYWKDEDNIKIDISRKIWKNNIYEIKNFYWTDMKVQSKGTIFANKLVALTERNTNRDIYDIYFFFKNNWDINDEIITERTWKTKKELLEGIIFKLKALPGNYKILDWLWEVLDGKQKSFVKEKLLKELIGIIEFNYAY</sequence>
<dbReference type="EMBL" id="AMFJ01000345">
    <property type="protein sequence ID" value="EKE28358.1"/>
    <property type="molecule type" value="Genomic_DNA"/>
</dbReference>
<organism evidence="1">
    <name type="scientific">uncultured bacterium</name>
    <name type="common">gcode 4</name>
    <dbReference type="NCBI Taxonomy" id="1234023"/>
    <lineage>
        <taxon>Bacteria</taxon>
        <taxon>environmental samples</taxon>
    </lineage>
</organism>
<dbReference type="InterPro" id="IPR014942">
    <property type="entry name" value="AbiEii"/>
</dbReference>
<dbReference type="Pfam" id="PF08843">
    <property type="entry name" value="AbiEii"/>
    <property type="match status" value="1"/>
</dbReference>
<protein>
    <submittedName>
        <fullName evidence="1">Uncharacterized protein</fullName>
    </submittedName>
</protein>
<dbReference type="Gene3D" id="3.10.450.620">
    <property type="entry name" value="JHP933, nucleotidyltransferase-like core domain"/>
    <property type="match status" value="1"/>
</dbReference>
<dbReference type="AlphaFoldDB" id="K2FZE3"/>
<evidence type="ECO:0000313" key="1">
    <source>
        <dbReference type="EMBL" id="EKE28358.1"/>
    </source>
</evidence>